<keyword evidence="5 12" id="KW-0812">Transmembrane</keyword>
<evidence type="ECO:0000256" key="6">
    <source>
        <dbReference type="ARBA" id="ARBA00022723"/>
    </source>
</evidence>
<dbReference type="Gene3D" id="1.20.120.1770">
    <property type="match status" value="1"/>
</dbReference>
<feature type="compositionally biased region" description="Gly residues" evidence="11">
    <location>
        <begin position="36"/>
        <end position="48"/>
    </location>
</feature>
<dbReference type="InterPro" id="IPR006593">
    <property type="entry name" value="Cyt_b561/ferric_Rdtase_TM"/>
</dbReference>
<keyword evidence="10 12" id="KW-0472">Membrane</keyword>
<sequence length="284" mass="30605">MHTARYSDDAARESVDSVEIFDVDSSEKDSVASASAGGGYSAGGGSGGSSLRVPPRPASLRSARREERRFDGVARTVALTFSTISTVYTTYLIASSNPRSLSWFAYHPPLQMASLTLFTLGILSLQPASQPKAKAAGLVRHQLCMLLAGAPLLAAGTWVIYHSKEVKARQHFTSWHGTIGIIAVGWLAIQMLVGCASVWFGGAAFGGGMKAKNVWKYHRLSGYLVYPLLLYAAHLGGAWSTYTNAHANPVMRIIAFSVGPIITVIAVFSRIRYEKIQIRQSVVL</sequence>
<feature type="domain" description="Cytochrome b561" evidence="13">
    <location>
        <begin position="106"/>
        <end position="237"/>
    </location>
</feature>
<evidence type="ECO:0000256" key="10">
    <source>
        <dbReference type="ARBA" id="ARBA00023136"/>
    </source>
</evidence>
<evidence type="ECO:0000256" key="2">
    <source>
        <dbReference type="ARBA" id="ARBA00004141"/>
    </source>
</evidence>
<organism evidence="14 15">
    <name type="scientific">Sanghuangporus baumii</name>
    <name type="common">Phellinus baumii</name>
    <dbReference type="NCBI Taxonomy" id="108892"/>
    <lineage>
        <taxon>Eukaryota</taxon>
        <taxon>Fungi</taxon>
        <taxon>Dikarya</taxon>
        <taxon>Basidiomycota</taxon>
        <taxon>Agaricomycotina</taxon>
        <taxon>Agaricomycetes</taxon>
        <taxon>Hymenochaetales</taxon>
        <taxon>Hymenochaetaceae</taxon>
        <taxon>Sanghuangporus</taxon>
    </lineage>
</organism>
<evidence type="ECO:0000313" key="14">
    <source>
        <dbReference type="EMBL" id="OCB84163.1"/>
    </source>
</evidence>
<dbReference type="Pfam" id="PF03188">
    <property type="entry name" value="Cytochrom_B561"/>
    <property type="match status" value="1"/>
</dbReference>
<feature type="transmembrane region" description="Helical" evidence="12">
    <location>
        <begin position="106"/>
        <end position="123"/>
    </location>
</feature>
<dbReference type="GO" id="GO:0046872">
    <property type="term" value="F:metal ion binding"/>
    <property type="evidence" value="ECO:0007669"/>
    <property type="project" value="UniProtKB-KW"/>
</dbReference>
<feature type="transmembrane region" description="Helical" evidence="12">
    <location>
        <begin position="251"/>
        <end position="271"/>
    </location>
</feature>
<reference evidence="14" key="1">
    <citation type="submission" date="2016-06" db="EMBL/GenBank/DDBJ databases">
        <title>Draft Genome sequence of the fungus Inonotus baumii.</title>
        <authorList>
            <person name="Zhu H."/>
            <person name="Lin W."/>
        </authorList>
    </citation>
    <scope>NUCLEOTIDE SEQUENCE</scope>
    <source>
        <strain evidence="14">821</strain>
    </source>
</reference>
<keyword evidence="6" id="KW-0479">Metal-binding</keyword>
<evidence type="ECO:0000259" key="13">
    <source>
        <dbReference type="SMART" id="SM00665"/>
    </source>
</evidence>
<comment type="caution">
    <text evidence="14">The sequence shown here is derived from an EMBL/GenBank/DDBJ whole genome shotgun (WGS) entry which is preliminary data.</text>
</comment>
<comment type="cofactor">
    <cofactor evidence="1">
        <name>heme b</name>
        <dbReference type="ChEBI" id="CHEBI:60344"/>
    </cofactor>
</comment>
<evidence type="ECO:0000313" key="15">
    <source>
        <dbReference type="Proteomes" id="UP000757232"/>
    </source>
</evidence>
<dbReference type="PANTHER" id="PTHR15422">
    <property type="entry name" value="OS05G0565100 PROTEIN"/>
    <property type="match status" value="1"/>
</dbReference>
<proteinExistence type="predicted"/>
<feature type="compositionally biased region" description="Low complexity" evidence="11">
    <location>
        <begin position="49"/>
        <end position="61"/>
    </location>
</feature>
<evidence type="ECO:0000256" key="1">
    <source>
        <dbReference type="ARBA" id="ARBA00001970"/>
    </source>
</evidence>
<feature type="transmembrane region" description="Helical" evidence="12">
    <location>
        <begin position="143"/>
        <end position="161"/>
    </location>
</feature>
<protein>
    <recommendedName>
        <fullName evidence="13">Cytochrome b561 domain-containing protein</fullName>
    </recommendedName>
</protein>
<comment type="subcellular location">
    <subcellularLocation>
        <location evidence="2">Membrane</location>
        <topology evidence="2">Multi-pass membrane protein</topology>
    </subcellularLocation>
</comment>
<evidence type="ECO:0000256" key="9">
    <source>
        <dbReference type="ARBA" id="ARBA00023004"/>
    </source>
</evidence>
<evidence type="ECO:0000256" key="7">
    <source>
        <dbReference type="ARBA" id="ARBA00022982"/>
    </source>
</evidence>
<dbReference type="GO" id="GO:0016020">
    <property type="term" value="C:membrane"/>
    <property type="evidence" value="ECO:0007669"/>
    <property type="project" value="UniProtKB-SubCell"/>
</dbReference>
<feature type="transmembrane region" description="Helical" evidence="12">
    <location>
        <begin position="220"/>
        <end position="239"/>
    </location>
</feature>
<gene>
    <name evidence="14" type="ORF">A7U60_g8839</name>
</gene>
<evidence type="ECO:0000256" key="11">
    <source>
        <dbReference type="SAM" id="MobiDB-lite"/>
    </source>
</evidence>
<keyword evidence="3" id="KW-0813">Transport</keyword>
<feature type="region of interest" description="Disordered" evidence="11">
    <location>
        <begin position="21"/>
        <end position="65"/>
    </location>
</feature>
<keyword evidence="4" id="KW-0349">Heme</keyword>
<dbReference type="PANTHER" id="PTHR15422:SF45">
    <property type="entry name" value="CYTOCHROME B561 DOMAIN-CONTAINING PROTEIN"/>
    <property type="match status" value="1"/>
</dbReference>
<keyword evidence="8 12" id="KW-1133">Transmembrane helix</keyword>
<feature type="transmembrane region" description="Helical" evidence="12">
    <location>
        <begin position="181"/>
        <end position="208"/>
    </location>
</feature>
<accession>A0A9Q5HQK2</accession>
<keyword evidence="9" id="KW-0408">Iron</keyword>
<evidence type="ECO:0000256" key="5">
    <source>
        <dbReference type="ARBA" id="ARBA00022692"/>
    </source>
</evidence>
<name>A0A9Q5HQK2_SANBA</name>
<dbReference type="SMART" id="SM00665">
    <property type="entry name" value="B561"/>
    <property type="match status" value="1"/>
</dbReference>
<dbReference type="CDD" id="cd08761">
    <property type="entry name" value="Cyt_b561_CYB561D2_like"/>
    <property type="match status" value="1"/>
</dbReference>
<dbReference type="Proteomes" id="UP000757232">
    <property type="component" value="Unassembled WGS sequence"/>
</dbReference>
<dbReference type="AlphaFoldDB" id="A0A9Q5HQK2"/>
<dbReference type="EMBL" id="LNZH02000216">
    <property type="protein sequence ID" value="OCB84163.1"/>
    <property type="molecule type" value="Genomic_DNA"/>
</dbReference>
<evidence type="ECO:0000256" key="3">
    <source>
        <dbReference type="ARBA" id="ARBA00022448"/>
    </source>
</evidence>
<dbReference type="GO" id="GO:0140575">
    <property type="term" value="F:transmembrane monodehydroascorbate reductase activity"/>
    <property type="evidence" value="ECO:0007669"/>
    <property type="project" value="InterPro"/>
</dbReference>
<evidence type="ECO:0000256" key="8">
    <source>
        <dbReference type="ARBA" id="ARBA00022989"/>
    </source>
</evidence>
<keyword evidence="7" id="KW-0249">Electron transport</keyword>
<evidence type="ECO:0000256" key="4">
    <source>
        <dbReference type="ARBA" id="ARBA00022617"/>
    </source>
</evidence>
<dbReference type="OrthoDB" id="432881at2759"/>
<keyword evidence="15" id="KW-1185">Reference proteome</keyword>
<dbReference type="InterPro" id="IPR045150">
    <property type="entry name" value="CYB561D1/2"/>
</dbReference>
<feature type="transmembrane region" description="Helical" evidence="12">
    <location>
        <begin position="73"/>
        <end position="94"/>
    </location>
</feature>
<evidence type="ECO:0000256" key="12">
    <source>
        <dbReference type="SAM" id="Phobius"/>
    </source>
</evidence>